<protein>
    <recommendedName>
        <fullName evidence="8">Clp R domain-containing protein</fullName>
    </recommendedName>
</protein>
<dbReference type="PROSITE" id="PS51903">
    <property type="entry name" value="CLP_R"/>
    <property type="match status" value="1"/>
</dbReference>
<dbReference type="InterPro" id="IPR003959">
    <property type="entry name" value="ATPase_AAA_core"/>
</dbReference>
<evidence type="ECO:0000256" key="1">
    <source>
        <dbReference type="ARBA" id="ARBA00022737"/>
    </source>
</evidence>
<dbReference type="InterPro" id="IPR001270">
    <property type="entry name" value="ClpA/B"/>
</dbReference>
<dbReference type="PANTHER" id="PTHR11638">
    <property type="entry name" value="ATP-DEPENDENT CLP PROTEASE"/>
    <property type="match status" value="1"/>
</dbReference>
<dbReference type="SMART" id="SM01086">
    <property type="entry name" value="ClpB_D2-small"/>
    <property type="match status" value="1"/>
</dbReference>
<dbReference type="Gene3D" id="3.40.50.300">
    <property type="entry name" value="P-loop containing nucleotide triphosphate hydrolases"/>
    <property type="match status" value="3"/>
</dbReference>
<dbReference type="CDD" id="cd19499">
    <property type="entry name" value="RecA-like_ClpB_Hsp104-like"/>
    <property type="match status" value="1"/>
</dbReference>
<dbReference type="PRINTS" id="PR00300">
    <property type="entry name" value="CLPPROTEASEA"/>
</dbReference>
<dbReference type="InterPro" id="IPR019489">
    <property type="entry name" value="Clp_ATPase_C"/>
</dbReference>
<dbReference type="Pfam" id="PF10431">
    <property type="entry name" value="ClpB_D2-small"/>
    <property type="match status" value="1"/>
</dbReference>
<feature type="compositionally biased region" description="Basic and acidic residues" evidence="7">
    <location>
        <begin position="135"/>
        <end position="151"/>
    </location>
</feature>
<reference evidence="9" key="1">
    <citation type="submission" date="2022-10" db="EMBL/GenBank/DDBJ databases">
        <authorList>
            <person name="Hyden B.L."/>
            <person name="Feng K."/>
            <person name="Yates T."/>
            <person name="Jawdy S."/>
            <person name="Smart L.B."/>
            <person name="Muchero W."/>
        </authorList>
    </citation>
    <scope>NUCLEOTIDE SEQUENCE</scope>
    <source>
        <tissue evidence="9">Shoot tip</tissue>
    </source>
</reference>
<proteinExistence type="inferred from homology"/>
<keyword evidence="4 6" id="KW-0143">Chaperone</keyword>
<sequence length="765" mass="84175">MVCTQHLLLGLICEDNDPKGFLGSGIKIDEAREVVKSTWHSESDSIDASESVSKEESGFSPSNVPFSISTTRVFEAAVEYSRTLGHNFIAPEHIAIGLFTVDDGSVDRVLQRFGVDGDHLAAIAVTKLQGELVKDGREPSVESKGKREKSFSKKAAALRSSEQSRDKSALAQFCVDLTARASEGLIDPVIGRHSEIGRIVQILCRRSKNNPILLGESGVGKTAIAEGLATSIAQANVPVFLLDKRVMSLDVGMLIAGAKERGELEARVTTLIKEILEEGNIILFIDEVHTLVGSGTVGRGNKGSGLDIANLLKPSLGRGQFQCIASTTVDEYRTHFEIDKALARRFQPVMINEPSQEDAVRILLGLRQKYEAHHNCRFTLEAINAAVSLSTRYIADRYLPDKAIDLIDEAGSRACIEAYRRKKEQKTFILSKSPDDYWQEIRTVQAMHEVVQASQLTNDDSASSMDGTGEITLESRLPPALNDDEPPVLTADERKFLVDLEEELRKRVIGQDEAVSAISRAVKRSRVGLKDPDRPIAAMLFCGPTGVGKTELTKALARSYFGSESAMLRLDMSEYMERHTVSKLIGTPPGYVGYGEGDIFNILLQLFEDGHLTDSQGRRVSFKNALIVMTSNVGSAAIAKGGRASIGFMIADNENSSYAAIKAVVMEELKGYFRPELLNRIDEVVVFHPLEKTQMLQILNLMLQEVKERLMSLGIGLEVSESIKYLVCEQGYDKFYGARPLRRAVTEVIENPLSEAFLAGDYKPW</sequence>
<name>A0ABQ9AI87_9ROSI</name>
<reference evidence="9" key="2">
    <citation type="journal article" date="2023" name="Int. J. Mol. Sci.">
        <title>De Novo Assembly and Annotation of 11 Diverse Shrub Willow (Salix) Genomes Reveals Novel Gene Organization in Sex-Linked Regions.</title>
        <authorList>
            <person name="Hyden B."/>
            <person name="Feng K."/>
            <person name="Yates T.B."/>
            <person name="Jawdy S."/>
            <person name="Cereghino C."/>
            <person name="Smart L.B."/>
            <person name="Muchero W."/>
        </authorList>
    </citation>
    <scope>NUCLEOTIDE SEQUENCE</scope>
    <source>
        <tissue evidence="9">Shoot tip</tissue>
    </source>
</reference>
<dbReference type="Proteomes" id="UP001141253">
    <property type="component" value="Chromosome 15W"/>
</dbReference>
<dbReference type="Gene3D" id="1.10.1780.10">
    <property type="entry name" value="Clp, N-terminal domain"/>
    <property type="match status" value="1"/>
</dbReference>
<dbReference type="Pfam" id="PF07724">
    <property type="entry name" value="AAA_2"/>
    <property type="match status" value="2"/>
</dbReference>
<dbReference type="SUPFAM" id="SSF52540">
    <property type="entry name" value="P-loop containing nucleoside triphosphate hydrolases"/>
    <property type="match status" value="2"/>
</dbReference>
<feature type="domain" description="Clp R" evidence="8">
    <location>
        <begin position="1"/>
        <end position="131"/>
    </location>
</feature>
<keyword evidence="1 5" id="KW-0677">Repeat</keyword>
<feature type="region of interest" description="Disordered" evidence="7">
    <location>
        <begin position="135"/>
        <end position="160"/>
    </location>
</feature>
<evidence type="ECO:0000313" key="9">
    <source>
        <dbReference type="EMBL" id="KAJ6339425.1"/>
    </source>
</evidence>
<dbReference type="InterPro" id="IPR004176">
    <property type="entry name" value="Clp_R_N"/>
</dbReference>
<dbReference type="InterPro" id="IPR036628">
    <property type="entry name" value="Clp_N_dom_sf"/>
</dbReference>
<dbReference type="Pfam" id="PF00004">
    <property type="entry name" value="AAA"/>
    <property type="match status" value="1"/>
</dbReference>
<dbReference type="InterPro" id="IPR028299">
    <property type="entry name" value="ClpA/B_CS2"/>
</dbReference>
<dbReference type="CDD" id="cd00009">
    <property type="entry name" value="AAA"/>
    <property type="match status" value="1"/>
</dbReference>
<evidence type="ECO:0000256" key="3">
    <source>
        <dbReference type="ARBA" id="ARBA00022840"/>
    </source>
</evidence>
<dbReference type="Pfam" id="PF02861">
    <property type="entry name" value="Clp_N"/>
    <property type="match status" value="1"/>
</dbReference>
<dbReference type="PROSITE" id="PS00870">
    <property type="entry name" value="CLPAB_1"/>
    <property type="match status" value="1"/>
</dbReference>
<evidence type="ECO:0000259" key="8">
    <source>
        <dbReference type="PROSITE" id="PS51903"/>
    </source>
</evidence>
<keyword evidence="3 6" id="KW-0067">ATP-binding</keyword>
<dbReference type="Pfam" id="PF17871">
    <property type="entry name" value="AAA_lid_9"/>
    <property type="match status" value="1"/>
</dbReference>
<dbReference type="PANTHER" id="PTHR11638:SF185">
    <property type="entry name" value="ATP-DEPENDENT CLP PROTEASE ATP-BINDING SUBUNIT"/>
    <property type="match status" value="1"/>
</dbReference>
<dbReference type="Gene3D" id="4.10.860.10">
    <property type="entry name" value="UVR domain"/>
    <property type="match status" value="1"/>
</dbReference>
<keyword evidence="10" id="KW-1185">Reference proteome</keyword>
<dbReference type="InterPro" id="IPR003593">
    <property type="entry name" value="AAA+_ATPase"/>
</dbReference>
<dbReference type="InterPro" id="IPR027417">
    <property type="entry name" value="P-loop_NTPase"/>
</dbReference>
<gene>
    <name evidence="9" type="ORF">OIU77_007400</name>
</gene>
<dbReference type="SMART" id="SM00382">
    <property type="entry name" value="AAA"/>
    <property type="match status" value="2"/>
</dbReference>
<dbReference type="InterPro" id="IPR050130">
    <property type="entry name" value="ClpA_ClpB"/>
</dbReference>
<organism evidence="9 10">
    <name type="scientific">Salix suchowensis</name>
    <dbReference type="NCBI Taxonomy" id="1278906"/>
    <lineage>
        <taxon>Eukaryota</taxon>
        <taxon>Viridiplantae</taxon>
        <taxon>Streptophyta</taxon>
        <taxon>Embryophyta</taxon>
        <taxon>Tracheophyta</taxon>
        <taxon>Spermatophyta</taxon>
        <taxon>Magnoliopsida</taxon>
        <taxon>eudicotyledons</taxon>
        <taxon>Gunneridae</taxon>
        <taxon>Pentapetalae</taxon>
        <taxon>rosids</taxon>
        <taxon>fabids</taxon>
        <taxon>Malpighiales</taxon>
        <taxon>Salicaceae</taxon>
        <taxon>Saliceae</taxon>
        <taxon>Salix</taxon>
    </lineage>
</organism>
<dbReference type="InterPro" id="IPR041546">
    <property type="entry name" value="ClpA/ClpB_AAA_lid"/>
</dbReference>
<dbReference type="EMBL" id="JAPFFI010000020">
    <property type="protein sequence ID" value="KAJ6339425.1"/>
    <property type="molecule type" value="Genomic_DNA"/>
</dbReference>
<evidence type="ECO:0000256" key="6">
    <source>
        <dbReference type="RuleBase" id="RU004432"/>
    </source>
</evidence>
<dbReference type="Gene3D" id="1.10.8.60">
    <property type="match status" value="2"/>
</dbReference>
<evidence type="ECO:0000256" key="4">
    <source>
        <dbReference type="ARBA" id="ARBA00023186"/>
    </source>
</evidence>
<evidence type="ECO:0000256" key="7">
    <source>
        <dbReference type="SAM" id="MobiDB-lite"/>
    </source>
</evidence>
<comment type="caution">
    <text evidence="9">The sequence shown here is derived from an EMBL/GenBank/DDBJ whole genome shotgun (WGS) entry which is preliminary data.</text>
</comment>
<comment type="similarity">
    <text evidence="6">Belongs to the ClpA/ClpB family.</text>
</comment>
<keyword evidence="2 6" id="KW-0547">Nucleotide-binding</keyword>
<accession>A0ABQ9AI87</accession>
<dbReference type="SUPFAM" id="SSF81923">
    <property type="entry name" value="Double Clp-N motif"/>
    <property type="match status" value="1"/>
</dbReference>
<evidence type="ECO:0000256" key="2">
    <source>
        <dbReference type="ARBA" id="ARBA00022741"/>
    </source>
</evidence>
<dbReference type="PROSITE" id="PS00871">
    <property type="entry name" value="CLPAB_2"/>
    <property type="match status" value="1"/>
</dbReference>
<dbReference type="InterPro" id="IPR018368">
    <property type="entry name" value="ClpA/B_CS1"/>
</dbReference>
<evidence type="ECO:0000313" key="10">
    <source>
        <dbReference type="Proteomes" id="UP001141253"/>
    </source>
</evidence>
<evidence type="ECO:0000256" key="5">
    <source>
        <dbReference type="PROSITE-ProRule" id="PRU01251"/>
    </source>
</evidence>